<gene>
    <name evidence="8" type="ORF">Val02_08150</name>
</gene>
<dbReference type="InterPro" id="IPR013249">
    <property type="entry name" value="RNA_pol_sigma70_r4_t2"/>
</dbReference>
<dbReference type="CDD" id="cd06171">
    <property type="entry name" value="Sigma70_r4"/>
    <property type="match status" value="1"/>
</dbReference>
<protein>
    <submittedName>
        <fullName evidence="8">RNA polymerase sigma24 factor</fullName>
    </submittedName>
</protein>
<organism evidence="8 9">
    <name type="scientific">Virgisporangium aliadipatigenens</name>
    <dbReference type="NCBI Taxonomy" id="741659"/>
    <lineage>
        <taxon>Bacteria</taxon>
        <taxon>Bacillati</taxon>
        <taxon>Actinomycetota</taxon>
        <taxon>Actinomycetes</taxon>
        <taxon>Micromonosporales</taxon>
        <taxon>Micromonosporaceae</taxon>
        <taxon>Virgisporangium</taxon>
    </lineage>
</organism>
<comment type="caution">
    <text evidence="8">The sequence shown here is derived from an EMBL/GenBank/DDBJ whole genome shotgun (WGS) entry which is preliminary data.</text>
</comment>
<dbReference type="NCBIfam" id="TIGR02937">
    <property type="entry name" value="sigma70-ECF"/>
    <property type="match status" value="1"/>
</dbReference>
<evidence type="ECO:0000256" key="3">
    <source>
        <dbReference type="ARBA" id="ARBA00023082"/>
    </source>
</evidence>
<keyword evidence="2" id="KW-0805">Transcription regulation</keyword>
<dbReference type="AlphaFoldDB" id="A0A8J4DN12"/>
<sequence>MPEEFVEYVRGRAPRLRQRAYLMCRDRAFAHDLTQDTLAKLYVSWERAREADNLDAYVSRIMLRTFLDHKRSRAAREVAVAEIFPHGEHRDPSPETRLALMAALRRLPTRDRAIVVLRYWEDHSVESVAAMLNVSTSMVKTRSMRALARLRQLLAAEATALAA</sequence>
<keyword evidence="9" id="KW-1185">Reference proteome</keyword>
<dbReference type="RefSeq" id="WP_203897454.1">
    <property type="nucleotide sequence ID" value="NZ_BOPF01000002.1"/>
</dbReference>
<keyword evidence="4" id="KW-0238">DNA-binding</keyword>
<name>A0A8J4DN12_9ACTN</name>
<evidence type="ECO:0000256" key="4">
    <source>
        <dbReference type="ARBA" id="ARBA00023125"/>
    </source>
</evidence>
<dbReference type="SUPFAM" id="SSF88659">
    <property type="entry name" value="Sigma3 and sigma4 domains of RNA polymerase sigma factors"/>
    <property type="match status" value="1"/>
</dbReference>
<dbReference type="GO" id="GO:0006352">
    <property type="term" value="P:DNA-templated transcription initiation"/>
    <property type="evidence" value="ECO:0007669"/>
    <property type="project" value="InterPro"/>
</dbReference>
<evidence type="ECO:0000256" key="5">
    <source>
        <dbReference type="ARBA" id="ARBA00023163"/>
    </source>
</evidence>
<dbReference type="Pfam" id="PF04542">
    <property type="entry name" value="Sigma70_r2"/>
    <property type="match status" value="1"/>
</dbReference>
<dbReference type="InterPro" id="IPR039425">
    <property type="entry name" value="RNA_pol_sigma-70-like"/>
</dbReference>
<keyword evidence="3" id="KW-0731">Sigma factor</keyword>
<dbReference type="InterPro" id="IPR014284">
    <property type="entry name" value="RNA_pol_sigma-70_dom"/>
</dbReference>
<evidence type="ECO:0000259" key="7">
    <source>
        <dbReference type="Pfam" id="PF08281"/>
    </source>
</evidence>
<keyword evidence="5" id="KW-0804">Transcription</keyword>
<dbReference type="InterPro" id="IPR013324">
    <property type="entry name" value="RNA_pol_sigma_r3/r4-like"/>
</dbReference>
<dbReference type="PANTHER" id="PTHR43133:SF50">
    <property type="entry name" value="ECF RNA POLYMERASE SIGMA FACTOR SIGM"/>
    <property type="match status" value="1"/>
</dbReference>
<accession>A0A8J4DN12</accession>
<evidence type="ECO:0000313" key="9">
    <source>
        <dbReference type="Proteomes" id="UP000619260"/>
    </source>
</evidence>
<dbReference type="Gene3D" id="1.10.10.10">
    <property type="entry name" value="Winged helix-like DNA-binding domain superfamily/Winged helix DNA-binding domain"/>
    <property type="match status" value="1"/>
</dbReference>
<evidence type="ECO:0000259" key="6">
    <source>
        <dbReference type="Pfam" id="PF04542"/>
    </source>
</evidence>
<evidence type="ECO:0000313" key="8">
    <source>
        <dbReference type="EMBL" id="GIJ43929.1"/>
    </source>
</evidence>
<reference evidence="8" key="1">
    <citation type="submission" date="2021-01" db="EMBL/GenBank/DDBJ databases">
        <title>Whole genome shotgun sequence of Virgisporangium aliadipatigenens NBRC 105644.</title>
        <authorList>
            <person name="Komaki H."/>
            <person name="Tamura T."/>
        </authorList>
    </citation>
    <scope>NUCLEOTIDE SEQUENCE</scope>
    <source>
        <strain evidence="8">NBRC 105644</strain>
    </source>
</reference>
<comment type="similarity">
    <text evidence="1">Belongs to the sigma-70 factor family. ECF subfamily.</text>
</comment>
<proteinExistence type="inferred from homology"/>
<dbReference type="InterPro" id="IPR007627">
    <property type="entry name" value="RNA_pol_sigma70_r2"/>
</dbReference>
<dbReference type="Proteomes" id="UP000619260">
    <property type="component" value="Unassembled WGS sequence"/>
</dbReference>
<dbReference type="GO" id="GO:0003677">
    <property type="term" value="F:DNA binding"/>
    <property type="evidence" value="ECO:0007669"/>
    <property type="project" value="UniProtKB-KW"/>
</dbReference>
<dbReference type="InterPro" id="IPR036388">
    <property type="entry name" value="WH-like_DNA-bd_sf"/>
</dbReference>
<evidence type="ECO:0000256" key="2">
    <source>
        <dbReference type="ARBA" id="ARBA00023015"/>
    </source>
</evidence>
<feature type="domain" description="RNA polymerase sigma factor 70 region 4 type 2" evidence="7">
    <location>
        <begin position="98"/>
        <end position="150"/>
    </location>
</feature>
<dbReference type="Gene3D" id="1.10.1740.10">
    <property type="match status" value="1"/>
</dbReference>
<feature type="domain" description="RNA polymerase sigma-70 region 2" evidence="6">
    <location>
        <begin position="12"/>
        <end position="74"/>
    </location>
</feature>
<dbReference type="EMBL" id="BOPF01000002">
    <property type="protein sequence ID" value="GIJ43929.1"/>
    <property type="molecule type" value="Genomic_DNA"/>
</dbReference>
<evidence type="ECO:0000256" key="1">
    <source>
        <dbReference type="ARBA" id="ARBA00010641"/>
    </source>
</evidence>
<dbReference type="InterPro" id="IPR013325">
    <property type="entry name" value="RNA_pol_sigma_r2"/>
</dbReference>
<dbReference type="Pfam" id="PF08281">
    <property type="entry name" value="Sigma70_r4_2"/>
    <property type="match status" value="1"/>
</dbReference>
<dbReference type="SUPFAM" id="SSF88946">
    <property type="entry name" value="Sigma2 domain of RNA polymerase sigma factors"/>
    <property type="match status" value="1"/>
</dbReference>
<dbReference type="GO" id="GO:0016987">
    <property type="term" value="F:sigma factor activity"/>
    <property type="evidence" value="ECO:0007669"/>
    <property type="project" value="UniProtKB-KW"/>
</dbReference>
<dbReference type="PANTHER" id="PTHR43133">
    <property type="entry name" value="RNA POLYMERASE ECF-TYPE SIGMA FACTO"/>
    <property type="match status" value="1"/>
</dbReference>